<accession>A0ABR6RE81</accession>
<evidence type="ECO:0000256" key="4">
    <source>
        <dbReference type="ARBA" id="ARBA00022898"/>
    </source>
</evidence>
<dbReference type="EMBL" id="JACHKZ010000007">
    <property type="protein sequence ID" value="MBB6577441.1"/>
    <property type="molecule type" value="Genomic_DNA"/>
</dbReference>
<dbReference type="SUPFAM" id="SSF53383">
    <property type="entry name" value="PLP-dependent transferases"/>
    <property type="match status" value="1"/>
</dbReference>
<gene>
    <name evidence="6" type="ORF">HNP33_001497</name>
</gene>
<evidence type="ECO:0000256" key="1">
    <source>
        <dbReference type="ARBA" id="ARBA00001933"/>
    </source>
</evidence>
<evidence type="ECO:0000256" key="3">
    <source>
        <dbReference type="ARBA" id="ARBA00022679"/>
    </source>
</evidence>
<keyword evidence="2" id="KW-0032">Aminotransferase</keyword>
<dbReference type="Pfam" id="PF00155">
    <property type="entry name" value="Aminotran_1_2"/>
    <property type="match status" value="1"/>
</dbReference>
<evidence type="ECO:0000256" key="2">
    <source>
        <dbReference type="ARBA" id="ARBA00022576"/>
    </source>
</evidence>
<dbReference type="InterPro" id="IPR050859">
    <property type="entry name" value="Class-I_PLP-dep_aminotransf"/>
</dbReference>
<dbReference type="PANTHER" id="PTHR42790">
    <property type="entry name" value="AMINOTRANSFERASE"/>
    <property type="match status" value="1"/>
</dbReference>
<evidence type="ECO:0000259" key="5">
    <source>
        <dbReference type="Pfam" id="PF00155"/>
    </source>
</evidence>
<keyword evidence="7" id="KW-1185">Reference proteome</keyword>
<proteinExistence type="predicted"/>
<dbReference type="Gene3D" id="3.40.640.10">
    <property type="entry name" value="Type I PLP-dependent aspartate aminotransferase-like (Major domain)"/>
    <property type="match status" value="1"/>
</dbReference>
<name>A0ABR6RE81_9BURK</name>
<dbReference type="CDD" id="cd00609">
    <property type="entry name" value="AAT_like"/>
    <property type="match status" value="1"/>
</dbReference>
<comment type="cofactor">
    <cofactor evidence="1">
        <name>pyridoxal 5'-phosphate</name>
        <dbReference type="ChEBI" id="CHEBI:597326"/>
    </cofactor>
</comment>
<dbReference type="RefSeq" id="WP_184706896.1">
    <property type="nucleotide sequence ID" value="NZ_JACHKZ010000007.1"/>
</dbReference>
<dbReference type="InterPro" id="IPR015421">
    <property type="entry name" value="PyrdxlP-dep_Trfase_major"/>
</dbReference>
<reference evidence="6 7" key="1">
    <citation type="submission" date="2020-08" db="EMBL/GenBank/DDBJ databases">
        <title>Functional genomics of gut bacteria from endangered species of beetles.</title>
        <authorList>
            <person name="Carlos-Shanley C."/>
        </authorList>
    </citation>
    <scope>NUCLEOTIDE SEQUENCE [LARGE SCALE GENOMIC DNA]</scope>
    <source>
        <strain evidence="6 7">S00124</strain>
    </source>
</reference>
<dbReference type="Proteomes" id="UP000562492">
    <property type="component" value="Unassembled WGS sequence"/>
</dbReference>
<dbReference type="InterPro" id="IPR015422">
    <property type="entry name" value="PyrdxlP-dep_Trfase_small"/>
</dbReference>
<keyword evidence="3" id="KW-0808">Transferase</keyword>
<organism evidence="6 7">
    <name type="scientific">Comamonas odontotermitis</name>
    <dbReference type="NCBI Taxonomy" id="379895"/>
    <lineage>
        <taxon>Bacteria</taxon>
        <taxon>Pseudomonadati</taxon>
        <taxon>Pseudomonadota</taxon>
        <taxon>Betaproteobacteria</taxon>
        <taxon>Burkholderiales</taxon>
        <taxon>Comamonadaceae</taxon>
        <taxon>Comamonas</taxon>
    </lineage>
</organism>
<feature type="domain" description="Aminotransferase class I/classII large" evidence="5">
    <location>
        <begin position="50"/>
        <end position="398"/>
    </location>
</feature>
<keyword evidence="4" id="KW-0663">Pyridoxal phosphate</keyword>
<protein>
    <submittedName>
        <fullName evidence="6">DNA-binding transcriptional MocR family regulator</fullName>
    </submittedName>
</protein>
<dbReference type="Gene3D" id="3.90.1150.10">
    <property type="entry name" value="Aspartate Aminotransferase, domain 1"/>
    <property type="match status" value="1"/>
</dbReference>
<dbReference type="GO" id="GO:0003677">
    <property type="term" value="F:DNA binding"/>
    <property type="evidence" value="ECO:0007669"/>
    <property type="project" value="UniProtKB-KW"/>
</dbReference>
<keyword evidence="6" id="KW-0238">DNA-binding</keyword>
<dbReference type="PANTHER" id="PTHR42790:SF19">
    <property type="entry name" value="KYNURENINE_ALPHA-AMINOADIPATE AMINOTRANSFERASE, MITOCHONDRIAL"/>
    <property type="match status" value="1"/>
</dbReference>
<sequence length="406" mass="43420">MSFFRFTPAFANPQGSPIRELFPYLSRPGMISLAGGYPSPSLFDQEGLATAAAQAMTTGATALQYGATEGSPALREQLAAQCQARGIRCAASDVLVTTGSQQGFDLLLRVLVQPGDVVCVETPAYPATIAALRQAGARILSTPVDGDGLNVDALQVLLEELPAHERPRLLYTVPNFSNPCGTLLTQDRRTKLVQLALQYGFVVVEDDPYGELAFTDQRPAPVYAAAQAWLQAQGGEGENPVVYLSSLSKTVAPGLRVGWMVADPAVLRRCTVAKQTNDLCTSPLAQAVAASYLQSGRYAQAVAAACAEYRRRMQALTNGMKAKLGNLVQFVQPAGGMFVWLTFDKGIDPQKLFDAAVAANVIFVPGKAFYADNADLHSMRLSFAAPDVVQIEQAVERLAQAFAQAR</sequence>
<dbReference type="InterPro" id="IPR015424">
    <property type="entry name" value="PyrdxlP-dep_Trfase"/>
</dbReference>
<comment type="caution">
    <text evidence="6">The sequence shown here is derived from an EMBL/GenBank/DDBJ whole genome shotgun (WGS) entry which is preliminary data.</text>
</comment>
<dbReference type="InterPro" id="IPR004839">
    <property type="entry name" value="Aminotransferase_I/II_large"/>
</dbReference>
<evidence type="ECO:0000313" key="7">
    <source>
        <dbReference type="Proteomes" id="UP000562492"/>
    </source>
</evidence>
<evidence type="ECO:0000313" key="6">
    <source>
        <dbReference type="EMBL" id="MBB6577441.1"/>
    </source>
</evidence>